<sequence length="197" mass="21929">MKKISAILTLSLLIFAFGACSNFKPNTVSVAELTERENAIFSTTSEKSFVFDFKIDREYEEVSVWIEKYELGELVDDKLVHLTTEVEQNGSIIFTVPRTNNLKQNNFNIGVSSSGGTSSISGFDSDSTGLAEMSSVWGSFQEMITIEGGEVVLADICYSNENVMSTLSMSFYEDVESNMSELEEYNVAYLLKAEFIN</sequence>
<feature type="chain" id="PRO_5038558916" description="Lipoprotein" evidence="1">
    <location>
        <begin position="22"/>
        <end position="197"/>
    </location>
</feature>
<organism evidence="2 3">
    <name type="scientific">Oceanobacillus piezotolerans</name>
    <dbReference type="NCBI Taxonomy" id="2448030"/>
    <lineage>
        <taxon>Bacteria</taxon>
        <taxon>Bacillati</taxon>
        <taxon>Bacillota</taxon>
        <taxon>Bacilli</taxon>
        <taxon>Bacillales</taxon>
        <taxon>Bacillaceae</taxon>
        <taxon>Oceanobacillus</taxon>
    </lineage>
</organism>
<proteinExistence type="predicted"/>
<dbReference type="EMBL" id="RCHR01000001">
    <property type="protein sequence ID" value="RLL48449.1"/>
    <property type="molecule type" value="Genomic_DNA"/>
</dbReference>
<dbReference type="PROSITE" id="PS51257">
    <property type="entry name" value="PROKAR_LIPOPROTEIN"/>
    <property type="match status" value="1"/>
</dbReference>
<evidence type="ECO:0008006" key="4">
    <source>
        <dbReference type="Google" id="ProtNLM"/>
    </source>
</evidence>
<keyword evidence="1" id="KW-0732">Signal</keyword>
<dbReference type="RefSeq" id="WP_121521603.1">
    <property type="nucleotide sequence ID" value="NZ_RCHR01000001.1"/>
</dbReference>
<protein>
    <recommendedName>
        <fullName evidence="4">Lipoprotein</fullName>
    </recommendedName>
</protein>
<comment type="caution">
    <text evidence="2">The sequence shown here is derived from an EMBL/GenBank/DDBJ whole genome shotgun (WGS) entry which is preliminary data.</text>
</comment>
<feature type="signal peptide" evidence="1">
    <location>
        <begin position="1"/>
        <end position="21"/>
    </location>
</feature>
<dbReference type="OrthoDB" id="2456338at2"/>
<evidence type="ECO:0000313" key="2">
    <source>
        <dbReference type="EMBL" id="RLL48449.1"/>
    </source>
</evidence>
<keyword evidence="3" id="KW-1185">Reference proteome</keyword>
<dbReference type="Proteomes" id="UP000270219">
    <property type="component" value="Unassembled WGS sequence"/>
</dbReference>
<evidence type="ECO:0000256" key="1">
    <source>
        <dbReference type="SAM" id="SignalP"/>
    </source>
</evidence>
<name>A0A498DIQ1_9BACI</name>
<accession>A0A498DIQ1</accession>
<reference evidence="2 3" key="1">
    <citation type="submission" date="2018-10" db="EMBL/GenBank/DDBJ databases">
        <title>Oceanobacillus sp. YLB-02 draft genome.</title>
        <authorList>
            <person name="Yu L."/>
        </authorList>
    </citation>
    <scope>NUCLEOTIDE SEQUENCE [LARGE SCALE GENOMIC DNA]</scope>
    <source>
        <strain evidence="2 3">YLB-02</strain>
    </source>
</reference>
<evidence type="ECO:0000313" key="3">
    <source>
        <dbReference type="Proteomes" id="UP000270219"/>
    </source>
</evidence>
<gene>
    <name evidence="2" type="ORF">D8M04_04090</name>
</gene>
<dbReference type="AlphaFoldDB" id="A0A498DIQ1"/>